<organism evidence="1 2">
    <name type="scientific">Vibrio rotiferianus</name>
    <dbReference type="NCBI Taxonomy" id="190895"/>
    <lineage>
        <taxon>Bacteria</taxon>
        <taxon>Pseudomonadati</taxon>
        <taxon>Pseudomonadota</taxon>
        <taxon>Gammaproteobacteria</taxon>
        <taxon>Vibrionales</taxon>
        <taxon>Vibrionaceae</taxon>
        <taxon>Vibrio</taxon>
    </lineage>
</organism>
<proteinExistence type="predicted"/>
<gene>
    <name evidence="1" type="ORF">VroAM7_50260</name>
</gene>
<name>A0A510IF85_9VIBR</name>
<evidence type="ECO:0000313" key="2">
    <source>
        <dbReference type="Proteomes" id="UP000315115"/>
    </source>
</evidence>
<dbReference type="RefSeq" id="WP_143694330.1">
    <property type="nucleotide sequence ID" value="NZ_AP019800.1"/>
</dbReference>
<dbReference type="Proteomes" id="UP000315115">
    <property type="component" value="Plasmid pAM7"/>
</dbReference>
<evidence type="ECO:0000313" key="1">
    <source>
        <dbReference type="EMBL" id="BBL92373.1"/>
    </source>
</evidence>
<keyword evidence="1" id="KW-0614">Plasmid</keyword>
<reference evidence="2" key="1">
    <citation type="submission" date="2019-07" db="EMBL/GenBank/DDBJ databases">
        <title>Complete Genome Sequences of Vibrion rotiferianus strain AM7.</title>
        <authorList>
            <person name="Miyazaki K."/>
            <person name="Wiseschart A."/>
            <person name="Pootanakit K."/>
            <person name="Ishimori K."/>
            <person name="Kitahara K."/>
        </authorList>
    </citation>
    <scope>NUCLEOTIDE SEQUENCE [LARGE SCALE GENOMIC DNA]</scope>
    <source>
        <strain evidence="2">AM7</strain>
        <plasmid evidence="2">pam7 dna</plasmid>
    </source>
</reference>
<geneLocation type="plasmid" evidence="2">
    <name>pam7 dna</name>
</geneLocation>
<accession>A0A510IF85</accession>
<dbReference type="AlphaFoldDB" id="A0A510IF85"/>
<dbReference type="EMBL" id="AP019800">
    <property type="protein sequence ID" value="BBL92373.1"/>
    <property type="molecule type" value="Genomic_DNA"/>
</dbReference>
<protein>
    <submittedName>
        <fullName evidence="1">Uncharacterized protein</fullName>
    </submittedName>
</protein>
<sequence>MRDKQIAMSESELAEIGGRFFEYLGYNLYPEVVIPNFNGRPDYIGVKGSLVAAFEYKKSLGFNVLEQLTRWHSEYVQAVNSEYMDESKKGIPHLLIAVTQKPNSHSSRSRLKQEIIDQYRLGHFEISKLASTYCHRRDRENIPDGQVYSYYESSYKLHQGGFEYELTEITAPRIQTGSRRTAHRIALHLNPDMKIGQAGTSGAQGGYMTPFRRTMLKVKNVLERGGDWLMTDILEVVNNELGGHHYCSDTSARSGISKLIEELEIGTKVNEYPPKYRLFSRTLTPRKGT</sequence>